<evidence type="ECO:0000256" key="1">
    <source>
        <dbReference type="ARBA" id="ARBA00022842"/>
    </source>
</evidence>
<organism evidence="3 4">
    <name type="scientific">Sphingomonas chungangi</name>
    <dbReference type="NCBI Taxonomy" id="2683589"/>
    <lineage>
        <taxon>Bacteria</taxon>
        <taxon>Pseudomonadati</taxon>
        <taxon>Pseudomonadota</taxon>
        <taxon>Alphaproteobacteria</taxon>
        <taxon>Sphingomonadales</taxon>
        <taxon>Sphingomonadaceae</taxon>
        <taxon>Sphingomonas</taxon>
    </lineage>
</organism>
<dbReference type="CDD" id="cd04182">
    <property type="entry name" value="GT_2_like_f"/>
    <property type="match status" value="1"/>
</dbReference>
<dbReference type="PANTHER" id="PTHR43777:SF1">
    <property type="entry name" value="MOLYBDENUM COFACTOR CYTIDYLYLTRANSFERASE"/>
    <property type="match status" value="1"/>
</dbReference>
<comment type="caution">
    <text evidence="3">The sequence shown here is derived from an EMBL/GenBank/DDBJ whole genome shotgun (WGS) entry which is preliminary data.</text>
</comment>
<reference evidence="3 4" key="1">
    <citation type="submission" date="2020-07" db="EMBL/GenBank/DDBJ databases">
        <authorList>
            <person name="Sun Q."/>
        </authorList>
    </citation>
    <scope>NUCLEOTIDE SEQUENCE [LARGE SCALE GENOMIC DNA]</scope>
    <source>
        <strain evidence="3 4">CGMCC 1.13654</strain>
    </source>
</reference>
<name>A0A838L8E8_9SPHN</name>
<accession>A0A838L8E8</accession>
<dbReference type="InterPro" id="IPR029044">
    <property type="entry name" value="Nucleotide-diphossugar_trans"/>
</dbReference>
<keyword evidence="3" id="KW-0808">Transferase</keyword>
<dbReference type="SUPFAM" id="SSF53448">
    <property type="entry name" value="Nucleotide-diphospho-sugar transferases"/>
    <property type="match status" value="1"/>
</dbReference>
<keyword evidence="1" id="KW-0460">Magnesium</keyword>
<gene>
    <name evidence="3" type="ORF">HZF05_09930</name>
</gene>
<dbReference type="Proteomes" id="UP000570166">
    <property type="component" value="Unassembled WGS sequence"/>
</dbReference>
<keyword evidence="4" id="KW-1185">Reference proteome</keyword>
<evidence type="ECO:0000259" key="2">
    <source>
        <dbReference type="Pfam" id="PF12804"/>
    </source>
</evidence>
<proteinExistence type="predicted"/>
<dbReference type="Pfam" id="PF12804">
    <property type="entry name" value="NTP_transf_3"/>
    <property type="match status" value="1"/>
</dbReference>
<evidence type="ECO:0000313" key="4">
    <source>
        <dbReference type="Proteomes" id="UP000570166"/>
    </source>
</evidence>
<dbReference type="AlphaFoldDB" id="A0A838L8E8"/>
<dbReference type="PANTHER" id="PTHR43777">
    <property type="entry name" value="MOLYBDENUM COFACTOR CYTIDYLYLTRANSFERASE"/>
    <property type="match status" value="1"/>
</dbReference>
<sequence length="187" mass="19917">MKVAAVLLAAGRSDRFTDGDKLAALLGDLPLGLHAARTLTSLPLDRHIVVTGSGGMAWPDFTVVPNDRRDAGMAKSIALGVSAARRADIDAVLIALADMPFVSVAHLERLVARYRGPDTMVASSDGIFRMPPALFGATWFDTLETLSNDRGARAILEQAEIVLANPAELQDVDRVADLEAAKGRFPE</sequence>
<dbReference type="InterPro" id="IPR025877">
    <property type="entry name" value="MobA-like_NTP_Trfase"/>
</dbReference>
<feature type="domain" description="MobA-like NTP transferase" evidence="2">
    <location>
        <begin position="5"/>
        <end position="159"/>
    </location>
</feature>
<evidence type="ECO:0000313" key="3">
    <source>
        <dbReference type="EMBL" id="MBA2934416.1"/>
    </source>
</evidence>
<dbReference type="Gene3D" id="3.90.550.10">
    <property type="entry name" value="Spore Coat Polysaccharide Biosynthesis Protein SpsA, Chain A"/>
    <property type="match status" value="1"/>
</dbReference>
<protein>
    <submittedName>
        <fullName evidence="3">Nucleotidyltransferase family protein</fullName>
    </submittedName>
</protein>
<dbReference type="EMBL" id="JACEIB010000006">
    <property type="protein sequence ID" value="MBA2934416.1"/>
    <property type="molecule type" value="Genomic_DNA"/>
</dbReference>
<dbReference type="RefSeq" id="WP_160365901.1">
    <property type="nucleotide sequence ID" value="NZ_JACEIB010000006.1"/>
</dbReference>
<dbReference type="GO" id="GO:0016779">
    <property type="term" value="F:nucleotidyltransferase activity"/>
    <property type="evidence" value="ECO:0007669"/>
    <property type="project" value="UniProtKB-ARBA"/>
</dbReference>